<evidence type="ECO:0000256" key="2">
    <source>
        <dbReference type="ARBA" id="ARBA00010878"/>
    </source>
</evidence>
<protein>
    <submittedName>
        <fullName evidence="5">Uncharacterized protein</fullName>
    </submittedName>
</protein>
<dbReference type="AlphaFoldDB" id="A0AAF0F0A9"/>
<dbReference type="Pfam" id="PF06229">
    <property type="entry name" value="FRG1"/>
    <property type="match status" value="1"/>
</dbReference>
<feature type="region of interest" description="Disordered" evidence="4">
    <location>
        <begin position="1"/>
        <end position="47"/>
    </location>
</feature>
<dbReference type="GeneID" id="85227050"/>
<keyword evidence="3" id="KW-0539">Nucleus</keyword>
<dbReference type="EMBL" id="CP119963">
    <property type="protein sequence ID" value="WFD40413.1"/>
    <property type="molecule type" value="Genomic_DNA"/>
</dbReference>
<dbReference type="PANTHER" id="PTHR12928">
    <property type="entry name" value="FRG1 PROTEIN"/>
    <property type="match status" value="1"/>
</dbReference>
<name>A0AAF0F0A9_9BASI</name>
<dbReference type="InterPro" id="IPR008999">
    <property type="entry name" value="Actin-crosslinking"/>
</dbReference>
<dbReference type="CDD" id="cd23339">
    <property type="entry name" value="beta-trefoil_FSCN_fungal_FRG1-like"/>
    <property type="match status" value="1"/>
</dbReference>
<dbReference type="InterPro" id="IPR010414">
    <property type="entry name" value="FRG1"/>
</dbReference>
<comment type="subcellular location">
    <subcellularLocation>
        <location evidence="1">Nucleus</location>
        <location evidence="1">Nucleolus</location>
    </subcellularLocation>
</comment>
<evidence type="ECO:0000313" key="6">
    <source>
        <dbReference type="Proteomes" id="UP001217754"/>
    </source>
</evidence>
<gene>
    <name evidence="5" type="ORF">MJAP1_003399</name>
</gene>
<dbReference type="GO" id="GO:0005730">
    <property type="term" value="C:nucleolus"/>
    <property type="evidence" value="ECO:0007669"/>
    <property type="project" value="UniProtKB-SubCell"/>
</dbReference>
<dbReference type="RefSeq" id="XP_060123310.1">
    <property type="nucleotide sequence ID" value="XM_060267327.1"/>
</dbReference>
<evidence type="ECO:0000313" key="5">
    <source>
        <dbReference type="EMBL" id="WFD40413.1"/>
    </source>
</evidence>
<accession>A0AAF0F0A9</accession>
<dbReference type="GO" id="GO:0051015">
    <property type="term" value="F:actin filament binding"/>
    <property type="evidence" value="ECO:0007669"/>
    <property type="project" value="TreeGrafter"/>
</dbReference>
<organism evidence="5 6">
    <name type="scientific">Malassezia japonica</name>
    <dbReference type="NCBI Taxonomy" id="223818"/>
    <lineage>
        <taxon>Eukaryota</taxon>
        <taxon>Fungi</taxon>
        <taxon>Dikarya</taxon>
        <taxon>Basidiomycota</taxon>
        <taxon>Ustilaginomycotina</taxon>
        <taxon>Malasseziomycetes</taxon>
        <taxon>Malasseziales</taxon>
        <taxon>Malasseziaceae</taxon>
        <taxon>Malassezia</taxon>
    </lineage>
</organism>
<dbReference type="Proteomes" id="UP001217754">
    <property type="component" value="Chromosome 6"/>
</dbReference>
<dbReference type="GO" id="GO:0071013">
    <property type="term" value="C:catalytic step 2 spliceosome"/>
    <property type="evidence" value="ECO:0007669"/>
    <property type="project" value="TreeGrafter"/>
</dbReference>
<evidence type="ECO:0000256" key="4">
    <source>
        <dbReference type="SAM" id="MobiDB-lite"/>
    </source>
</evidence>
<reference evidence="5" key="1">
    <citation type="submission" date="2023-03" db="EMBL/GenBank/DDBJ databases">
        <title>Mating type loci evolution in Malassezia.</title>
        <authorList>
            <person name="Coelho M.A."/>
        </authorList>
    </citation>
    <scope>NUCLEOTIDE SEQUENCE</scope>
    <source>
        <strain evidence="5">CBS 9431</strain>
    </source>
</reference>
<dbReference type="PANTHER" id="PTHR12928:SF0">
    <property type="entry name" value="FSHD REGION GENE 1"/>
    <property type="match status" value="1"/>
</dbReference>
<sequence>MSGKSLRLSFKGDKPKRKKTKSSGEGSRSKRSYAPDDESDAEMYGGDEQAWVPAETPNEVNGPSFIYQRLEGGSGVALSFNVPLTQVESTAVAPPEVPSDLVDDGAMVVGAELAPQAVHQVWVSTKLPELEQWTLKSVQGTFLACDRFGSVSGFNEARGPHEEWVVKQVDVAHARPADAPLPDHVVLGPRRGFAFQSPHGGWLALEEAASDPKNPDGPRKRRLRADATELDEHCVWEVSVQWKFRHAVRHASRAAKKIAKLDSGSILDEERISRSRQGWNAGARVHLASGAQRDLVKAQREGRLSEAMLDRRMRLKSDKYAWLTQ</sequence>
<keyword evidence="6" id="KW-1185">Reference proteome</keyword>
<proteinExistence type="inferred from homology"/>
<dbReference type="Gene3D" id="2.80.10.50">
    <property type="match status" value="1"/>
</dbReference>
<evidence type="ECO:0000256" key="1">
    <source>
        <dbReference type="ARBA" id="ARBA00004604"/>
    </source>
</evidence>
<evidence type="ECO:0000256" key="3">
    <source>
        <dbReference type="ARBA" id="ARBA00023242"/>
    </source>
</evidence>
<dbReference type="SUPFAM" id="SSF50405">
    <property type="entry name" value="Actin-crosslinking proteins"/>
    <property type="match status" value="1"/>
</dbReference>
<comment type="similarity">
    <text evidence="2">Belongs to the FRG1 family.</text>
</comment>